<reference evidence="3 4" key="1">
    <citation type="submission" date="2019-01" db="EMBL/GenBank/DDBJ databases">
        <authorList>
            <person name="Zhang S."/>
        </authorList>
    </citation>
    <scope>NUCLEOTIDE SEQUENCE [LARGE SCALE GENOMIC DNA]</scope>
    <source>
        <strain evidence="3 4">1626</strain>
    </source>
</reference>
<dbReference type="Pfam" id="PF05901">
    <property type="entry name" value="Excalibur"/>
    <property type="match status" value="1"/>
</dbReference>
<feature type="domain" description="Excalibur calcium-binding" evidence="2">
    <location>
        <begin position="121"/>
        <end position="157"/>
    </location>
</feature>
<keyword evidence="4" id="KW-1185">Reference proteome</keyword>
<feature type="region of interest" description="Disordered" evidence="1">
    <location>
        <begin position="89"/>
        <end position="162"/>
    </location>
</feature>
<sequence>MAWRPGGKRVCDVEGGRCRRSAGRGHIRRMARAMQGFRGRMTGDPSMRTLFHLCTAALALVAGTVHAHGGGLDRHGCHHDRKNGGYHCHRAPAAAPPASPSPQRLAPARIDSSPVPASRGAFRNCAEARAAGAAPVRRGDPGYAPHLDRDDDGIGCEPYRGR</sequence>
<dbReference type="InterPro" id="IPR008613">
    <property type="entry name" value="Excalibur_Ca-bd_domain"/>
</dbReference>
<evidence type="ECO:0000259" key="2">
    <source>
        <dbReference type="SMART" id="SM00894"/>
    </source>
</evidence>
<comment type="caution">
    <text evidence="3">The sequence shown here is derived from an EMBL/GenBank/DDBJ whole genome shotgun (WGS) entry which is preliminary data.</text>
</comment>
<feature type="compositionally biased region" description="Low complexity" evidence="1">
    <location>
        <begin position="121"/>
        <end position="136"/>
    </location>
</feature>
<evidence type="ECO:0000313" key="3">
    <source>
        <dbReference type="EMBL" id="TKS54965.1"/>
    </source>
</evidence>
<organism evidence="3 4">
    <name type="scientific">Luteimonas yindakuii</name>
    <dbReference type="NCBI Taxonomy" id="2565782"/>
    <lineage>
        <taxon>Bacteria</taxon>
        <taxon>Pseudomonadati</taxon>
        <taxon>Pseudomonadota</taxon>
        <taxon>Gammaproteobacteria</taxon>
        <taxon>Lysobacterales</taxon>
        <taxon>Lysobacteraceae</taxon>
        <taxon>Luteimonas</taxon>
    </lineage>
</organism>
<dbReference type="Proteomes" id="UP000298681">
    <property type="component" value="Unassembled WGS sequence"/>
</dbReference>
<protein>
    <submittedName>
        <fullName evidence="3">Excalibur calcium-binding domain-containing protein</fullName>
    </submittedName>
</protein>
<dbReference type="EMBL" id="SPUH01000001">
    <property type="protein sequence ID" value="TKS54965.1"/>
    <property type="molecule type" value="Genomic_DNA"/>
</dbReference>
<gene>
    <name evidence="3" type="ORF">E4582_09470</name>
</gene>
<evidence type="ECO:0000256" key="1">
    <source>
        <dbReference type="SAM" id="MobiDB-lite"/>
    </source>
</evidence>
<name>A0A4Z1R8N7_9GAMM</name>
<proteinExistence type="predicted"/>
<accession>A0A4Z1R8N7</accession>
<evidence type="ECO:0000313" key="4">
    <source>
        <dbReference type="Proteomes" id="UP000298681"/>
    </source>
</evidence>
<dbReference type="AlphaFoldDB" id="A0A4Z1R8N7"/>
<dbReference type="SMART" id="SM00894">
    <property type="entry name" value="Excalibur"/>
    <property type="match status" value="1"/>
</dbReference>